<keyword evidence="2" id="KW-1185">Reference proteome</keyword>
<proteinExistence type="predicted"/>
<dbReference type="Proteomes" id="UP000314294">
    <property type="component" value="Unassembled WGS sequence"/>
</dbReference>
<name>A0A4Z2G9D2_9TELE</name>
<gene>
    <name evidence="1" type="ORF">EYF80_039964</name>
</gene>
<protein>
    <submittedName>
        <fullName evidence="1">Uncharacterized protein</fullName>
    </submittedName>
</protein>
<sequence>MWKFKAFCLDYWHVLCLHPHSNFYKSFRSSRNIPVILGRVTGRHIALGSKWDFESVLLKNNLQKRGQQRIALPITIGEQQQMSETLHWTEQKKRKEKREGGVCGERTGVSGLWVESLLL</sequence>
<organism evidence="1 2">
    <name type="scientific">Liparis tanakae</name>
    <name type="common">Tanaka's snailfish</name>
    <dbReference type="NCBI Taxonomy" id="230148"/>
    <lineage>
        <taxon>Eukaryota</taxon>
        <taxon>Metazoa</taxon>
        <taxon>Chordata</taxon>
        <taxon>Craniata</taxon>
        <taxon>Vertebrata</taxon>
        <taxon>Euteleostomi</taxon>
        <taxon>Actinopterygii</taxon>
        <taxon>Neopterygii</taxon>
        <taxon>Teleostei</taxon>
        <taxon>Neoteleostei</taxon>
        <taxon>Acanthomorphata</taxon>
        <taxon>Eupercaria</taxon>
        <taxon>Perciformes</taxon>
        <taxon>Cottioidei</taxon>
        <taxon>Cottales</taxon>
        <taxon>Liparidae</taxon>
        <taxon>Liparis</taxon>
    </lineage>
</organism>
<evidence type="ECO:0000313" key="2">
    <source>
        <dbReference type="Proteomes" id="UP000314294"/>
    </source>
</evidence>
<comment type="caution">
    <text evidence="1">The sequence shown here is derived from an EMBL/GenBank/DDBJ whole genome shotgun (WGS) entry which is preliminary data.</text>
</comment>
<accession>A0A4Z2G9D2</accession>
<dbReference type="EMBL" id="SRLO01000640">
    <property type="protein sequence ID" value="TNN49810.1"/>
    <property type="molecule type" value="Genomic_DNA"/>
</dbReference>
<reference evidence="1 2" key="1">
    <citation type="submission" date="2019-03" db="EMBL/GenBank/DDBJ databases">
        <title>First draft genome of Liparis tanakae, snailfish: a comprehensive survey of snailfish specific genes.</title>
        <authorList>
            <person name="Kim W."/>
            <person name="Song I."/>
            <person name="Jeong J.-H."/>
            <person name="Kim D."/>
            <person name="Kim S."/>
            <person name="Ryu S."/>
            <person name="Song J.Y."/>
            <person name="Lee S.K."/>
        </authorList>
    </citation>
    <scope>NUCLEOTIDE SEQUENCE [LARGE SCALE GENOMIC DNA]</scope>
    <source>
        <tissue evidence="1">Muscle</tissue>
    </source>
</reference>
<evidence type="ECO:0000313" key="1">
    <source>
        <dbReference type="EMBL" id="TNN49810.1"/>
    </source>
</evidence>
<dbReference type="AlphaFoldDB" id="A0A4Z2G9D2"/>